<gene>
    <name evidence="1" type="ORF">L1987_78306</name>
</gene>
<organism evidence="1 2">
    <name type="scientific">Smallanthus sonchifolius</name>
    <dbReference type="NCBI Taxonomy" id="185202"/>
    <lineage>
        <taxon>Eukaryota</taxon>
        <taxon>Viridiplantae</taxon>
        <taxon>Streptophyta</taxon>
        <taxon>Embryophyta</taxon>
        <taxon>Tracheophyta</taxon>
        <taxon>Spermatophyta</taxon>
        <taxon>Magnoliopsida</taxon>
        <taxon>eudicotyledons</taxon>
        <taxon>Gunneridae</taxon>
        <taxon>Pentapetalae</taxon>
        <taxon>asterids</taxon>
        <taxon>campanulids</taxon>
        <taxon>Asterales</taxon>
        <taxon>Asteraceae</taxon>
        <taxon>Asteroideae</taxon>
        <taxon>Heliantheae alliance</taxon>
        <taxon>Millerieae</taxon>
        <taxon>Smallanthus</taxon>
    </lineage>
</organism>
<comment type="caution">
    <text evidence="1">The sequence shown here is derived from an EMBL/GenBank/DDBJ whole genome shotgun (WGS) entry which is preliminary data.</text>
</comment>
<proteinExistence type="predicted"/>
<name>A0ACB8ZCU3_9ASTR</name>
<reference evidence="2" key="1">
    <citation type="journal article" date="2022" name="Mol. Ecol. Resour.">
        <title>The genomes of chicory, endive, great burdock and yacon provide insights into Asteraceae palaeo-polyploidization history and plant inulin production.</title>
        <authorList>
            <person name="Fan W."/>
            <person name="Wang S."/>
            <person name="Wang H."/>
            <person name="Wang A."/>
            <person name="Jiang F."/>
            <person name="Liu H."/>
            <person name="Zhao H."/>
            <person name="Xu D."/>
            <person name="Zhang Y."/>
        </authorList>
    </citation>
    <scope>NUCLEOTIDE SEQUENCE [LARGE SCALE GENOMIC DNA]</scope>
    <source>
        <strain evidence="2">cv. Yunnan</strain>
    </source>
</reference>
<protein>
    <submittedName>
        <fullName evidence="1">Uncharacterized protein</fullName>
    </submittedName>
</protein>
<evidence type="ECO:0000313" key="2">
    <source>
        <dbReference type="Proteomes" id="UP001056120"/>
    </source>
</evidence>
<evidence type="ECO:0000313" key="1">
    <source>
        <dbReference type="EMBL" id="KAI3695311.1"/>
    </source>
</evidence>
<accession>A0ACB8ZCU3</accession>
<keyword evidence="2" id="KW-1185">Reference proteome</keyword>
<reference evidence="1 2" key="2">
    <citation type="journal article" date="2022" name="Mol. Ecol. Resour.">
        <title>The genomes of chicory, endive, great burdock and yacon provide insights into Asteraceae paleo-polyploidization history and plant inulin production.</title>
        <authorList>
            <person name="Fan W."/>
            <person name="Wang S."/>
            <person name="Wang H."/>
            <person name="Wang A."/>
            <person name="Jiang F."/>
            <person name="Liu H."/>
            <person name="Zhao H."/>
            <person name="Xu D."/>
            <person name="Zhang Y."/>
        </authorList>
    </citation>
    <scope>NUCLEOTIDE SEQUENCE [LARGE SCALE GENOMIC DNA]</scope>
    <source>
        <strain evidence="2">cv. Yunnan</strain>
        <tissue evidence="1">Leaves</tissue>
    </source>
</reference>
<sequence>MHHPDTCYCLQLLPKLLFKPKKNSGYYTIYVGERTWKVKLSIREDQYVFGNGWMRLCKDTSLQPWDFLYFRQISQASFEMIIFTPNCTPRLIPNDEPDEVADEIMEDILSDGSQVQTIVKSQVNEPESNVESHQTTAYEQLLIEDDVFSFTITANNRMHLHVKVARMAELDEKNSLIVIDVNGVQSQLGVRIEMSKTSKRYALSGWTAFMKANSIIPEDICSFNLIKSKSTIHLTFVEKHN</sequence>
<dbReference type="EMBL" id="CM042043">
    <property type="protein sequence ID" value="KAI3695311.1"/>
    <property type="molecule type" value="Genomic_DNA"/>
</dbReference>
<dbReference type="Proteomes" id="UP001056120">
    <property type="component" value="Linkage Group LG26"/>
</dbReference>